<evidence type="ECO:0000256" key="2">
    <source>
        <dbReference type="ARBA" id="ARBA00022827"/>
    </source>
</evidence>
<organism evidence="4 5">
    <name type="scientific">Gigaspora margarita</name>
    <dbReference type="NCBI Taxonomy" id="4874"/>
    <lineage>
        <taxon>Eukaryota</taxon>
        <taxon>Fungi</taxon>
        <taxon>Fungi incertae sedis</taxon>
        <taxon>Mucoromycota</taxon>
        <taxon>Glomeromycotina</taxon>
        <taxon>Glomeromycetes</taxon>
        <taxon>Diversisporales</taxon>
        <taxon>Gigasporaceae</taxon>
        <taxon>Gigaspora</taxon>
    </lineage>
</organism>
<evidence type="ECO:0000313" key="4">
    <source>
        <dbReference type="EMBL" id="KAF0441096.1"/>
    </source>
</evidence>
<reference evidence="4 5" key="1">
    <citation type="journal article" date="2019" name="Environ. Microbiol.">
        <title>At the nexus of three kingdoms: the genome of the mycorrhizal fungus Gigaspora margarita provides insights into plant, endobacterial and fungal interactions.</title>
        <authorList>
            <person name="Venice F."/>
            <person name="Ghignone S."/>
            <person name="Salvioli di Fossalunga A."/>
            <person name="Amselem J."/>
            <person name="Novero M."/>
            <person name="Xianan X."/>
            <person name="Sedzielewska Toro K."/>
            <person name="Morin E."/>
            <person name="Lipzen A."/>
            <person name="Grigoriev I.V."/>
            <person name="Henrissat B."/>
            <person name="Martin F.M."/>
            <person name="Bonfante P."/>
        </authorList>
    </citation>
    <scope>NUCLEOTIDE SEQUENCE [LARGE SCALE GENOMIC DNA]</scope>
    <source>
        <strain evidence="4 5">BEG34</strain>
    </source>
</reference>
<dbReference type="InterPro" id="IPR016169">
    <property type="entry name" value="FAD-bd_PCMH_sub2"/>
</dbReference>
<dbReference type="OrthoDB" id="415825at2759"/>
<evidence type="ECO:0000313" key="5">
    <source>
        <dbReference type="Proteomes" id="UP000439903"/>
    </source>
</evidence>
<keyword evidence="2" id="KW-0274">FAD</keyword>
<dbReference type="GO" id="GO:0016491">
    <property type="term" value="F:oxidoreductase activity"/>
    <property type="evidence" value="ECO:0007669"/>
    <property type="project" value="InterPro"/>
</dbReference>
<keyword evidence="1" id="KW-0285">Flavoprotein</keyword>
<accession>A0A8H3XAG1</accession>
<keyword evidence="5" id="KW-1185">Reference proteome</keyword>
<dbReference type="InterPro" id="IPR012951">
    <property type="entry name" value="BBE"/>
</dbReference>
<dbReference type="Pfam" id="PF08031">
    <property type="entry name" value="BBE"/>
    <property type="match status" value="1"/>
</dbReference>
<dbReference type="AlphaFoldDB" id="A0A8H3XAG1"/>
<evidence type="ECO:0000259" key="3">
    <source>
        <dbReference type="Pfam" id="PF08031"/>
    </source>
</evidence>
<feature type="domain" description="Berberine/berberine-like" evidence="3">
    <location>
        <begin position="193"/>
        <end position="236"/>
    </location>
</feature>
<dbReference type="GO" id="GO:0050660">
    <property type="term" value="F:flavin adenine dinucleotide binding"/>
    <property type="evidence" value="ECO:0007669"/>
    <property type="project" value="InterPro"/>
</dbReference>
<comment type="caution">
    <text evidence="4">The sequence shown here is derived from an EMBL/GenBank/DDBJ whole genome shotgun (WGS) entry which is preliminary data.</text>
</comment>
<protein>
    <submittedName>
        <fullName evidence="4">FAD-binding domain-containing protein</fullName>
    </submittedName>
</protein>
<dbReference type="Gene3D" id="3.40.462.20">
    <property type="match status" value="1"/>
</dbReference>
<sequence length="239" mass="27196">MTQVYQLFDAFNEVGPSLDDGIALKMRLVKGSLSITGLYLGPRTEARNAMKKLLSKAPKPISSEFDQLTFFESVETLSKSSNKYEVVNPVHHPNFFKAKAFFVNTGEGLTHQAIDVLVDFLNGASCTILASFDLYGGVINVHDNSSSFIHRDALYCIQMESDWKSVEQGDNCVNEINDFGRGFQSNFTSYESYQDFIDRDLDNWQTRYYGDIFERLVDIKKKYDPNNLFNFPQSIPVQI</sequence>
<name>A0A8H3XAG1_GIGMA</name>
<gene>
    <name evidence="4" type="ORF">F8M41_003965</name>
</gene>
<dbReference type="Proteomes" id="UP000439903">
    <property type="component" value="Unassembled WGS sequence"/>
</dbReference>
<dbReference type="Gene3D" id="3.30.465.10">
    <property type="match status" value="1"/>
</dbReference>
<dbReference type="PANTHER" id="PTHR32448">
    <property type="entry name" value="OS08G0158400 PROTEIN"/>
    <property type="match status" value="1"/>
</dbReference>
<proteinExistence type="predicted"/>
<dbReference type="EMBL" id="WTPW01001357">
    <property type="protein sequence ID" value="KAF0441096.1"/>
    <property type="molecule type" value="Genomic_DNA"/>
</dbReference>
<evidence type="ECO:0000256" key="1">
    <source>
        <dbReference type="ARBA" id="ARBA00022630"/>
    </source>
</evidence>
<dbReference type="SUPFAM" id="SSF55103">
    <property type="entry name" value="FAD-linked oxidases, C-terminal domain"/>
    <property type="match status" value="1"/>
</dbReference>
<dbReference type="InterPro" id="IPR016164">
    <property type="entry name" value="FAD-linked_Oxase-like_C"/>
</dbReference>